<dbReference type="Pfam" id="PF01585">
    <property type="entry name" value="G-patch"/>
    <property type="match status" value="1"/>
</dbReference>
<feature type="region of interest" description="Disordered" evidence="1">
    <location>
        <begin position="73"/>
        <end position="102"/>
    </location>
</feature>
<keyword evidence="4" id="KW-1185">Reference proteome</keyword>
<comment type="caution">
    <text evidence="3">The sequence shown here is derived from an EMBL/GenBank/DDBJ whole genome shotgun (WGS) entry which is preliminary data.</text>
</comment>
<dbReference type="GO" id="GO:0003676">
    <property type="term" value="F:nucleic acid binding"/>
    <property type="evidence" value="ECO:0007669"/>
    <property type="project" value="InterPro"/>
</dbReference>
<evidence type="ECO:0000313" key="4">
    <source>
        <dbReference type="Proteomes" id="UP000236333"/>
    </source>
</evidence>
<name>A0A2J8AGE4_9CHLO</name>
<evidence type="ECO:0000256" key="1">
    <source>
        <dbReference type="SAM" id="MobiDB-lite"/>
    </source>
</evidence>
<dbReference type="GO" id="GO:0000776">
    <property type="term" value="C:kinetochore"/>
    <property type="evidence" value="ECO:0007669"/>
    <property type="project" value="TreeGrafter"/>
</dbReference>
<gene>
    <name evidence="3" type="ORF">TSOC_001554</name>
</gene>
<organism evidence="3 4">
    <name type="scientific">Tetrabaena socialis</name>
    <dbReference type="NCBI Taxonomy" id="47790"/>
    <lineage>
        <taxon>Eukaryota</taxon>
        <taxon>Viridiplantae</taxon>
        <taxon>Chlorophyta</taxon>
        <taxon>core chlorophytes</taxon>
        <taxon>Chlorophyceae</taxon>
        <taxon>CS clade</taxon>
        <taxon>Chlamydomonadales</taxon>
        <taxon>Tetrabaenaceae</taxon>
        <taxon>Tetrabaena</taxon>
    </lineage>
</organism>
<feature type="compositionally biased region" description="Gly residues" evidence="1">
    <location>
        <begin position="89"/>
        <end position="102"/>
    </location>
</feature>
<protein>
    <recommendedName>
        <fullName evidence="2">G-patch domain-containing protein</fullName>
    </recommendedName>
</protein>
<dbReference type="InterPro" id="IPR039249">
    <property type="entry name" value="GPATCH11"/>
</dbReference>
<accession>A0A2J8AGE4</accession>
<feature type="region of interest" description="Disordered" evidence="1">
    <location>
        <begin position="25"/>
        <end position="44"/>
    </location>
</feature>
<dbReference type="InterPro" id="IPR000467">
    <property type="entry name" value="G_patch_dom"/>
</dbReference>
<dbReference type="OrthoDB" id="21470at2759"/>
<dbReference type="AlphaFoldDB" id="A0A2J8AGE4"/>
<dbReference type="EMBL" id="PGGS01000026">
    <property type="protein sequence ID" value="PNH11590.1"/>
    <property type="molecule type" value="Genomic_DNA"/>
</dbReference>
<reference evidence="3 4" key="1">
    <citation type="journal article" date="2017" name="Mol. Biol. Evol.">
        <title>The 4-celled Tetrabaena socialis nuclear genome reveals the essential components for genetic control of cell number at the origin of multicellularity in the volvocine lineage.</title>
        <authorList>
            <person name="Featherston J."/>
            <person name="Arakaki Y."/>
            <person name="Hanschen E.R."/>
            <person name="Ferris P.J."/>
            <person name="Michod R.E."/>
            <person name="Olson B.J.S.C."/>
            <person name="Nozaki H."/>
            <person name="Durand P.M."/>
        </authorList>
    </citation>
    <scope>NUCLEOTIDE SEQUENCE [LARGE SCALE GENOMIC DNA]</scope>
    <source>
        <strain evidence="3 4">NIES-571</strain>
    </source>
</reference>
<dbReference type="Proteomes" id="UP000236333">
    <property type="component" value="Unassembled WGS sequence"/>
</dbReference>
<dbReference type="PROSITE" id="PS50174">
    <property type="entry name" value="G_PATCH"/>
    <property type="match status" value="1"/>
</dbReference>
<dbReference type="PANTHER" id="PTHR21032:SF0">
    <property type="entry name" value="G PATCH DOMAIN-CONTAINING PROTEIN 11"/>
    <property type="match status" value="1"/>
</dbReference>
<sequence length="178" mass="18121">MEEEDELDSLLDAYAAEAAAQNQRLLAKSSSQGRGRGQPVSMLAARQAGLQEPLGAGNKGFALLKAMGYQEGAGLGSRQRRREADGEGSDGGGGAEDGGGGLAGHDLLAQGGGVLAGAGAAAEAGDAGCAAPLGLSEQLELLLRHLRDLHTYCYFCGCSYDSAEELAEVCPGLTEEEH</sequence>
<dbReference type="SMART" id="SM01173">
    <property type="entry name" value="DUF4187"/>
    <property type="match status" value="1"/>
</dbReference>
<dbReference type="PANTHER" id="PTHR21032">
    <property type="entry name" value="G PATCH DOMAIN-CONTAINING PROTEIN 11"/>
    <property type="match status" value="1"/>
</dbReference>
<evidence type="ECO:0000313" key="3">
    <source>
        <dbReference type="EMBL" id="PNH11590.1"/>
    </source>
</evidence>
<feature type="domain" description="G-patch" evidence="2">
    <location>
        <begin position="56"/>
        <end position="86"/>
    </location>
</feature>
<proteinExistence type="predicted"/>
<evidence type="ECO:0000259" key="2">
    <source>
        <dbReference type="PROSITE" id="PS50174"/>
    </source>
</evidence>
<dbReference type="Pfam" id="PF13821">
    <property type="entry name" value="DUF4187"/>
    <property type="match status" value="1"/>
</dbReference>
<dbReference type="InterPro" id="IPR025239">
    <property type="entry name" value="DUF4187"/>
</dbReference>